<dbReference type="InParanoid" id="W4K5Z0"/>
<keyword evidence="2" id="KW-1185">Reference proteome</keyword>
<organism evidence="1 2">
    <name type="scientific">Heterobasidion irregulare (strain TC 32-1)</name>
    <dbReference type="NCBI Taxonomy" id="747525"/>
    <lineage>
        <taxon>Eukaryota</taxon>
        <taxon>Fungi</taxon>
        <taxon>Dikarya</taxon>
        <taxon>Basidiomycota</taxon>
        <taxon>Agaricomycotina</taxon>
        <taxon>Agaricomycetes</taxon>
        <taxon>Russulales</taxon>
        <taxon>Bondarzewiaceae</taxon>
        <taxon>Heterobasidion</taxon>
        <taxon>Heterobasidion annosum species complex</taxon>
    </lineage>
</organism>
<dbReference type="AlphaFoldDB" id="W4K5Z0"/>
<dbReference type="EMBL" id="KI925459">
    <property type="protein sequence ID" value="ETW81222.1"/>
    <property type="molecule type" value="Genomic_DNA"/>
</dbReference>
<evidence type="ECO:0000313" key="2">
    <source>
        <dbReference type="Proteomes" id="UP000030671"/>
    </source>
</evidence>
<dbReference type="HOGENOM" id="CLU_2542839_0_0_1"/>
<name>W4K5Z0_HETIT</name>
<dbReference type="KEGG" id="hir:HETIRDRAFT_102237"/>
<gene>
    <name evidence="1" type="ORF">HETIRDRAFT_102237</name>
</gene>
<dbReference type="RefSeq" id="XP_009547883.1">
    <property type="nucleotide sequence ID" value="XM_009549588.1"/>
</dbReference>
<proteinExistence type="predicted"/>
<reference evidence="1 2" key="1">
    <citation type="journal article" date="2012" name="New Phytol.">
        <title>Insight into trade-off between wood decay and parasitism from the genome of a fungal forest pathogen.</title>
        <authorList>
            <person name="Olson A."/>
            <person name="Aerts A."/>
            <person name="Asiegbu F."/>
            <person name="Belbahri L."/>
            <person name="Bouzid O."/>
            <person name="Broberg A."/>
            <person name="Canback B."/>
            <person name="Coutinho P.M."/>
            <person name="Cullen D."/>
            <person name="Dalman K."/>
            <person name="Deflorio G."/>
            <person name="van Diepen L.T."/>
            <person name="Dunand C."/>
            <person name="Duplessis S."/>
            <person name="Durling M."/>
            <person name="Gonthier P."/>
            <person name="Grimwood J."/>
            <person name="Fossdal C.G."/>
            <person name="Hansson D."/>
            <person name="Henrissat B."/>
            <person name="Hietala A."/>
            <person name="Himmelstrand K."/>
            <person name="Hoffmeister D."/>
            <person name="Hogberg N."/>
            <person name="James T.Y."/>
            <person name="Karlsson M."/>
            <person name="Kohler A."/>
            <person name="Kues U."/>
            <person name="Lee Y.H."/>
            <person name="Lin Y.C."/>
            <person name="Lind M."/>
            <person name="Lindquist E."/>
            <person name="Lombard V."/>
            <person name="Lucas S."/>
            <person name="Lunden K."/>
            <person name="Morin E."/>
            <person name="Murat C."/>
            <person name="Park J."/>
            <person name="Raffaello T."/>
            <person name="Rouze P."/>
            <person name="Salamov A."/>
            <person name="Schmutz J."/>
            <person name="Solheim H."/>
            <person name="Stahlberg J."/>
            <person name="Velez H."/>
            <person name="de Vries R.P."/>
            <person name="Wiebenga A."/>
            <person name="Woodward S."/>
            <person name="Yakovlev I."/>
            <person name="Garbelotto M."/>
            <person name="Martin F."/>
            <person name="Grigoriev I.V."/>
            <person name="Stenlid J."/>
        </authorList>
    </citation>
    <scope>NUCLEOTIDE SEQUENCE [LARGE SCALE GENOMIC DNA]</scope>
    <source>
        <strain evidence="1 2">TC 32-1</strain>
    </source>
</reference>
<accession>W4K5Z0</accession>
<evidence type="ECO:0000313" key="1">
    <source>
        <dbReference type="EMBL" id="ETW81222.1"/>
    </source>
</evidence>
<sequence length="83" mass="8747">MVHTSQHRAPSASAKSPVLKLGSVSIDAFLPTENAGSALFFAHKNTSGIARLDASMFLASGSTSDVQRLVCYRWSLAIGLEPA</sequence>
<dbReference type="GeneID" id="20665834"/>
<protein>
    <submittedName>
        <fullName evidence="1">Uncharacterized protein</fullName>
    </submittedName>
</protein>
<dbReference type="Proteomes" id="UP000030671">
    <property type="component" value="Unassembled WGS sequence"/>
</dbReference>